<evidence type="ECO:0000256" key="1">
    <source>
        <dbReference type="ARBA" id="ARBA00022491"/>
    </source>
</evidence>
<evidence type="ECO:0000256" key="4">
    <source>
        <dbReference type="ARBA" id="ARBA00023163"/>
    </source>
</evidence>
<dbReference type="SUPFAM" id="SSF46785">
    <property type="entry name" value="Winged helix' DNA-binding domain"/>
    <property type="match status" value="1"/>
</dbReference>
<name>A0AAW3ZYI3_9BACT</name>
<protein>
    <submittedName>
        <fullName evidence="5">HrcA family transcriptional regulator</fullName>
    </submittedName>
</protein>
<organism evidence="5 6">
    <name type="scientific">Campylobacter californiensis</name>
    <dbReference type="NCBI Taxonomy" id="1032243"/>
    <lineage>
        <taxon>Bacteria</taxon>
        <taxon>Pseudomonadati</taxon>
        <taxon>Campylobacterota</taxon>
        <taxon>Epsilonproteobacteria</taxon>
        <taxon>Campylobacterales</taxon>
        <taxon>Campylobacteraceae</taxon>
        <taxon>Campylobacter</taxon>
    </lineage>
</organism>
<dbReference type="InterPro" id="IPR002571">
    <property type="entry name" value="HrcA"/>
</dbReference>
<dbReference type="Gene3D" id="1.10.10.10">
    <property type="entry name" value="Winged helix-like DNA-binding domain superfamily/Winged helix DNA-binding domain"/>
    <property type="match status" value="1"/>
</dbReference>
<dbReference type="Proteomes" id="UP000650616">
    <property type="component" value="Unassembled WGS sequence"/>
</dbReference>
<dbReference type="GO" id="GO:0045892">
    <property type="term" value="P:negative regulation of DNA-templated transcription"/>
    <property type="evidence" value="ECO:0007669"/>
    <property type="project" value="TreeGrafter"/>
</dbReference>
<dbReference type="InterPro" id="IPR036388">
    <property type="entry name" value="WH-like_DNA-bd_sf"/>
</dbReference>
<reference evidence="5 6" key="1">
    <citation type="submission" date="2015-08" db="EMBL/GenBank/DDBJ databases">
        <title>Comparative genomics of the Campylobacter concisus group.</title>
        <authorList>
            <person name="Yee E."/>
            <person name="Chapman M.H."/>
            <person name="Huynh S."/>
            <person name="Bono J.L."/>
            <person name="On S.L."/>
            <person name="St Leger J."/>
            <person name="Foster G."/>
            <person name="Parker C.T."/>
            <person name="Miller W.G."/>
        </authorList>
    </citation>
    <scope>NUCLEOTIDE SEQUENCE [LARGE SCALE GENOMIC DNA]</scope>
    <source>
        <strain evidence="5 6">RM9337</strain>
    </source>
</reference>
<dbReference type="GO" id="GO:0003677">
    <property type="term" value="F:DNA binding"/>
    <property type="evidence" value="ECO:0007669"/>
    <property type="project" value="InterPro"/>
</dbReference>
<dbReference type="EMBL" id="LIWG01000007">
    <property type="protein sequence ID" value="MBE3608295.1"/>
    <property type="molecule type" value="Genomic_DNA"/>
</dbReference>
<dbReference type="AlphaFoldDB" id="A0AAW3ZYI3"/>
<keyword evidence="2" id="KW-0805">Transcription regulation</keyword>
<keyword evidence="1" id="KW-0678">Repressor</keyword>
<dbReference type="NCBIfam" id="NF003033">
    <property type="entry name" value="PRK03911.1"/>
    <property type="match status" value="1"/>
</dbReference>
<keyword evidence="4" id="KW-0804">Transcription</keyword>
<dbReference type="PANTHER" id="PTHR34824:SF1">
    <property type="entry name" value="HEAT-INDUCIBLE TRANSCRIPTION REPRESSOR HRCA"/>
    <property type="match status" value="1"/>
</dbReference>
<evidence type="ECO:0000313" key="6">
    <source>
        <dbReference type="Proteomes" id="UP000650616"/>
    </source>
</evidence>
<accession>A0AAW3ZYI3</accession>
<evidence type="ECO:0000256" key="3">
    <source>
        <dbReference type="ARBA" id="ARBA00023016"/>
    </source>
</evidence>
<sequence>MNRVNKRDLILNSIIKAYLNNNSPIGSSELGSIMDVAMPASTIRVYFKKLSDEGAITQLHISSGRIPTVRAMTDYWNDVFGEINFDKVLLYIQNEFMLKSLCDKFELYCMVFGDFKQELDEILNVNDKFLLLNFTDDELVLKYDVRVEKFLKNLIGIDLDKLELVCSQVGLSELKGKIRELKRTKIYFQENEILAFKMFDDERFKMILEPSFATKMQQGLSFAPIFTEDFMGLKINVNYQDKPSTMICAGSVYSNYVKFLNQIKEVA</sequence>
<evidence type="ECO:0000256" key="2">
    <source>
        <dbReference type="ARBA" id="ARBA00023015"/>
    </source>
</evidence>
<dbReference type="RefSeq" id="WP_170016444.1">
    <property type="nucleotide sequence ID" value="NZ_CP012545.1"/>
</dbReference>
<gene>
    <name evidence="5" type="ORF">CCAL9337_06115</name>
</gene>
<proteinExistence type="predicted"/>
<keyword evidence="3" id="KW-0346">Stress response</keyword>
<evidence type="ECO:0000313" key="5">
    <source>
        <dbReference type="EMBL" id="MBE3608295.1"/>
    </source>
</evidence>
<keyword evidence="6" id="KW-1185">Reference proteome</keyword>
<dbReference type="InterPro" id="IPR036390">
    <property type="entry name" value="WH_DNA-bd_sf"/>
</dbReference>
<comment type="caution">
    <text evidence="5">The sequence shown here is derived from an EMBL/GenBank/DDBJ whole genome shotgun (WGS) entry which is preliminary data.</text>
</comment>
<dbReference type="PANTHER" id="PTHR34824">
    <property type="entry name" value="HEAT-INDUCIBLE TRANSCRIPTION REPRESSOR HRCA"/>
    <property type="match status" value="1"/>
</dbReference>